<feature type="region of interest" description="Disordered" evidence="8">
    <location>
        <begin position="418"/>
        <end position="439"/>
    </location>
</feature>
<feature type="domain" description="SET" evidence="9">
    <location>
        <begin position="643"/>
        <end position="775"/>
    </location>
</feature>
<evidence type="ECO:0000259" key="10">
    <source>
        <dbReference type="PROSITE" id="PS50867"/>
    </source>
</evidence>
<evidence type="ECO:0000256" key="2">
    <source>
        <dbReference type="ARBA" id="ARBA00004286"/>
    </source>
</evidence>
<dbReference type="SMART" id="SM00468">
    <property type="entry name" value="PreSET"/>
    <property type="match status" value="1"/>
</dbReference>
<feature type="compositionally biased region" description="Basic and acidic residues" evidence="8">
    <location>
        <begin position="79"/>
        <end position="89"/>
    </location>
</feature>
<dbReference type="Pfam" id="PF05033">
    <property type="entry name" value="Pre-SET"/>
    <property type="match status" value="1"/>
</dbReference>
<dbReference type="InterPro" id="IPR043017">
    <property type="entry name" value="WIYLD_dom_sf"/>
</dbReference>
<proteinExistence type="predicted"/>
<dbReference type="Gene3D" id="2.170.270.10">
    <property type="entry name" value="SET domain"/>
    <property type="match status" value="1"/>
</dbReference>
<keyword evidence="7" id="KW-0539">Nucleus</keyword>
<feature type="region of interest" description="Disordered" evidence="8">
    <location>
        <begin position="227"/>
        <end position="267"/>
    </location>
</feature>
<dbReference type="FunFam" id="2.170.270.10:FF:000046">
    <property type="entry name" value="SET-domain containing protein lysine methyltransferase family protein"/>
    <property type="match status" value="1"/>
</dbReference>
<evidence type="ECO:0000256" key="5">
    <source>
        <dbReference type="ARBA" id="ARBA00022723"/>
    </source>
</evidence>
<dbReference type="GO" id="GO:0005694">
    <property type="term" value="C:chromosome"/>
    <property type="evidence" value="ECO:0007669"/>
    <property type="project" value="UniProtKB-SubCell"/>
</dbReference>
<dbReference type="EnsemblPlants" id="Kaladp0040s0668.1.v1.1">
    <property type="protein sequence ID" value="Kaladp0040s0668.1.v1.1"/>
    <property type="gene ID" value="Kaladp0040s0668.v1.1"/>
</dbReference>
<feature type="region of interest" description="Disordered" evidence="8">
    <location>
        <begin position="188"/>
        <end position="207"/>
    </location>
</feature>
<dbReference type="Gene3D" id="1.10.8.850">
    <property type="entry name" value="Histone-lysine N methyltransferase , C-terminal domain-like"/>
    <property type="match status" value="1"/>
</dbReference>
<feature type="region of interest" description="Disordered" evidence="8">
    <location>
        <begin position="335"/>
        <end position="359"/>
    </location>
</feature>
<evidence type="ECO:0000256" key="8">
    <source>
        <dbReference type="SAM" id="MobiDB-lite"/>
    </source>
</evidence>
<feature type="compositionally biased region" description="Basic and acidic residues" evidence="8">
    <location>
        <begin position="188"/>
        <end position="200"/>
    </location>
</feature>
<evidence type="ECO:0000256" key="4">
    <source>
        <dbReference type="ARBA" id="ARBA00022679"/>
    </source>
</evidence>
<evidence type="ECO:0000256" key="6">
    <source>
        <dbReference type="ARBA" id="ARBA00022833"/>
    </source>
</evidence>
<protein>
    <submittedName>
        <fullName evidence="11">Uncharacterized protein</fullName>
    </submittedName>
</protein>
<evidence type="ECO:0000256" key="7">
    <source>
        <dbReference type="ARBA" id="ARBA00023242"/>
    </source>
</evidence>
<dbReference type="GO" id="GO:0005634">
    <property type="term" value="C:nucleus"/>
    <property type="evidence" value="ECO:0007669"/>
    <property type="project" value="UniProtKB-SubCell"/>
</dbReference>
<dbReference type="PROSITE" id="PS50867">
    <property type="entry name" value="PRE_SET"/>
    <property type="match status" value="1"/>
</dbReference>
<dbReference type="GO" id="GO:0008270">
    <property type="term" value="F:zinc ion binding"/>
    <property type="evidence" value="ECO:0007669"/>
    <property type="project" value="InterPro"/>
</dbReference>
<feature type="compositionally biased region" description="Polar residues" evidence="8">
    <location>
        <begin position="227"/>
        <end position="237"/>
    </location>
</feature>
<dbReference type="Pfam" id="PF10440">
    <property type="entry name" value="WIYLD"/>
    <property type="match status" value="1"/>
</dbReference>
<keyword evidence="5" id="KW-0479">Metal-binding</keyword>
<reference evidence="11" key="1">
    <citation type="submission" date="2021-01" db="UniProtKB">
        <authorList>
            <consortium name="EnsemblPlants"/>
        </authorList>
    </citation>
    <scope>IDENTIFICATION</scope>
</reference>
<dbReference type="PROSITE" id="PS51580">
    <property type="entry name" value="SAM_MT43_3"/>
    <property type="match status" value="1"/>
</dbReference>
<evidence type="ECO:0000256" key="1">
    <source>
        <dbReference type="ARBA" id="ARBA00004123"/>
    </source>
</evidence>
<feature type="region of interest" description="Disordered" evidence="8">
    <location>
        <begin position="105"/>
        <end position="156"/>
    </location>
</feature>
<dbReference type="InterPro" id="IPR018848">
    <property type="entry name" value="WIYLD_domain"/>
</dbReference>
<dbReference type="PROSITE" id="PS50280">
    <property type="entry name" value="SET"/>
    <property type="match status" value="1"/>
</dbReference>
<evidence type="ECO:0000313" key="12">
    <source>
        <dbReference type="Proteomes" id="UP000594263"/>
    </source>
</evidence>
<feature type="compositionally biased region" description="Low complexity" evidence="8">
    <location>
        <begin position="142"/>
        <end position="154"/>
    </location>
</feature>
<dbReference type="Pfam" id="PF00856">
    <property type="entry name" value="SET"/>
    <property type="match status" value="1"/>
</dbReference>
<keyword evidence="12" id="KW-1185">Reference proteome</keyword>
<dbReference type="PANTHER" id="PTHR46450">
    <property type="entry name" value="INACTIVE HISTONE-LYSINE N-METHYLTRANSFERASE SUVR1-RELATED"/>
    <property type="match status" value="1"/>
</dbReference>
<dbReference type="AlphaFoldDB" id="A0A7N0TPR8"/>
<evidence type="ECO:0000256" key="3">
    <source>
        <dbReference type="ARBA" id="ARBA00022454"/>
    </source>
</evidence>
<feature type="domain" description="Pre-SET" evidence="10">
    <location>
        <begin position="539"/>
        <end position="640"/>
    </location>
</feature>
<dbReference type="InterPro" id="IPR046341">
    <property type="entry name" value="SET_dom_sf"/>
</dbReference>
<organism evidence="11 12">
    <name type="scientific">Kalanchoe fedtschenkoi</name>
    <name type="common">Lavender scallops</name>
    <name type="synonym">South American air plant</name>
    <dbReference type="NCBI Taxonomy" id="63787"/>
    <lineage>
        <taxon>Eukaryota</taxon>
        <taxon>Viridiplantae</taxon>
        <taxon>Streptophyta</taxon>
        <taxon>Embryophyta</taxon>
        <taxon>Tracheophyta</taxon>
        <taxon>Spermatophyta</taxon>
        <taxon>Magnoliopsida</taxon>
        <taxon>eudicotyledons</taxon>
        <taxon>Gunneridae</taxon>
        <taxon>Pentapetalae</taxon>
        <taxon>Saxifragales</taxon>
        <taxon>Crassulaceae</taxon>
        <taxon>Kalanchoe</taxon>
    </lineage>
</organism>
<dbReference type="PANTHER" id="PTHR46450:SF1">
    <property type="entry name" value="INACTIVE HISTONE-LYSINE N-METHYLTRANSFERASE SUVR1-RELATED"/>
    <property type="match status" value="1"/>
</dbReference>
<dbReference type="InterPro" id="IPR007728">
    <property type="entry name" value="Pre-SET_dom"/>
</dbReference>
<dbReference type="Gramene" id="Kaladp0040s0668.1.v1.1">
    <property type="protein sequence ID" value="Kaladp0040s0668.1.v1.1"/>
    <property type="gene ID" value="Kaladp0040s0668.v1.1"/>
</dbReference>
<keyword evidence="3" id="KW-0158">Chromosome</keyword>
<dbReference type="InterPro" id="IPR001214">
    <property type="entry name" value="SET_dom"/>
</dbReference>
<dbReference type="CDD" id="cd10538">
    <property type="entry name" value="SET_SETDB-like"/>
    <property type="match status" value="1"/>
</dbReference>
<dbReference type="InterPro" id="IPR025776">
    <property type="entry name" value="SUVR4/1/2"/>
</dbReference>
<dbReference type="SUPFAM" id="SSF82199">
    <property type="entry name" value="SET domain"/>
    <property type="match status" value="1"/>
</dbReference>
<comment type="subcellular location">
    <subcellularLocation>
        <location evidence="2">Chromosome</location>
    </subcellularLocation>
    <subcellularLocation>
        <location evidence="1">Nucleus</location>
    </subcellularLocation>
</comment>
<feature type="region of interest" description="Disordered" evidence="8">
    <location>
        <begin position="65"/>
        <end position="91"/>
    </location>
</feature>
<dbReference type="OMA" id="HERTLQN"/>
<name>A0A7N0TPR8_KALFE</name>
<evidence type="ECO:0000259" key="9">
    <source>
        <dbReference type="PROSITE" id="PS50280"/>
    </source>
</evidence>
<dbReference type="GO" id="GO:0042054">
    <property type="term" value="F:histone methyltransferase activity"/>
    <property type="evidence" value="ECO:0007669"/>
    <property type="project" value="InterPro"/>
</dbReference>
<dbReference type="Proteomes" id="UP000594263">
    <property type="component" value="Unplaced"/>
</dbReference>
<evidence type="ECO:0000313" key="11">
    <source>
        <dbReference type="EnsemblPlants" id="Kaladp0040s0668.1.v1.1"/>
    </source>
</evidence>
<accession>A0A7N0TPR8</accession>
<keyword evidence="6" id="KW-0862">Zinc</keyword>
<sequence>MPPDPRVVKAFRAVKELGIAEDVVKPVLKDLLRVYERNWQPIEEDNYRVLADAIFDRDDSRKVDQIKKPEINNDNNVAEDVRKPEEPRKPLKRLRLKYQDQAGSCNVDLQGYSGGSSSKRPRNDNCVPPGASDPQEHPETISSSKGKQHGSSQSLVLRESSYLKEPKPEPGLDIYPLKEVPSGVALIKPKDEPFTDDLNHDPPGPITVIPQVDSPILDGLAEKSNQLQIQESQSGNGKSRGDGILTSSGDRSDHHLPRVSQVSHGSVDIASSSIGDIQIAIKCNYTGRPGFQPPDLTSVLKLVEDKCRRAHNIDSSFSVAEMMRDICNSYVELGSESVSQPQEQDSPKDSVESQEALPGKVNGETVNACVSTDLAILDVVIPEVLMDPLHLDVPSDLVQSDGIGVVSCDRYLNRQVQDDDVPRDTSPLKSPSNLVHPDQNGLINSLGGNENMNGQEHNDITSETTIGEPAHVPAGTAKPTIDVVDITKGEEMVVIALVNEVDSTLPPSFSYIPQNLIFQKAYVNVSLARIGDADCCPDCSGDCLSSKIPCACAQETGGEYAYTSEGLVRESILEECISMNRDPKKHRQFYCKDKECPIERSKSDDMMEPCKGHLVGKFIKECWIKCGCDRQCGNRLVQRGITRSLQVFMTPKGKGWGLRTLEDIPKGAFVCEYVGEILTNAELYERNMKSTLKHACPVLLDADWGSEKVLKDEEALCLDATTFGNVARFINHRCFDSNMVEIPVEVETPDRNYYHLAFFTTRDVAAMEELTWDYGIDFDDQEHPVKAFQCLCGSKFCRNIKRTRRRRIR</sequence>
<dbReference type="SMART" id="SM00317">
    <property type="entry name" value="SET"/>
    <property type="match status" value="1"/>
</dbReference>
<keyword evidence="4" id="KW-0808">Transferase</keyword>